<dbReference type="EMBL" id="KN840481">
    <property type="protein sequence ID" value="KIP08322.1"/>
    <property type="molecule type" value="Genomic_DNA"/>
</dbReference>
<evidence type="ECO:0000313" key="1">
    <source>
        <dbReference type="EMBL" id="KIP08322.1"/>
    </source>
</evidence>
<dbReference type="AlphaFoldDB" id="A0A0C3S9I8"/>
<name>A0A0C3S9I8_PHLG1</name>
<dbReference type="Proteomes" id="UP000053257">
    <property type="component" value="Unassembled WGS sequence"/>
</dbReference>
<keyword evidence="2" id="KW-1185">Reference proteome</keyword>
<accession>A0A0C3S9I8</accession>
<proteinExistence type="predicted"/>
<evidence type="ECO:0000313" key="2">
    <source>
        <dbReference type="Proteomes" id="UP000053257"/>
    </source>
</evidence>
<dbReference type="HOGENOM" id="CLU_1050155_0_0_1"/>
<sequence length="265" mass="28631">MAATVSTGAPLRQNSLWRAQSWGTSQPVCRLPFVGTFTSALPKWRIARGLESTISRGADIRVRGVTHGALHGHRLQHDLGLLAVYGSPEVKKNRKPVGDPHGLLQVLVPPIPALLDVHADDQDAGWREPERACLVRTFRGALDRVDVPLAGVLCVGARVPVDVCEKRPGPGADGAWSVFFQETLQQQLGCIYVVGDQYSYAGPVERANHQTSSLSVQRDSHLRASSSLSSGSPRTTPIRSCFASFLRTCARCSCTALTTSVWDIG</sequence>
<organism evidence="1 2">
    <name type="scientific">Phlebiopsis gigantea (strain 11061_1 CR5-6)</name>
    <name type="common">White-rot fungus</name>
    <name type="synonym">Peniophora gigantea</name>
    <dbReference type="NCBI Taxonomy" id="745531"/>
    <lineage>
        <taxon>Eukaryota</taxon>
        <taxon>Fungi</taxon>
        <taxon>Dikarya</taxon>
        <taxon>Basidiomycota</taxon>
        <taxon>Agaricomycotina</taxon>
        <taxon>Agaricomycetes</taxon>
        <taxon>Polyporales</taxon>
        <taxon>Phanerochaetaceae</taxon>
        <taxon>Phlebiopsis</taxon>
    </lineage>
</organism>
<gene>
    <name evidence="1" type="ORF">PHLGIDRAFT_382407</name>
</gene>
<protein>
    <submittedName>
        <fullName evidence="1">Uncharacterized protein</fullName>
    </submittedName>
</protein>
<reference evidence="1 2" key="1">
    <citation type="journal article" date="2014" name="PLoS Genet.">
        <title>Analysis of the Phlebiopsis gigantea genome, transcriptome and secretome provides insight into its pioneer colonization strategies of wood.</title>
        <authorList>
            <person name="Hori C."/>
            <person name="Ishida T."/>
            <person name="Igarashi K."/>
            <person name="Samejima M."/>
            <person name="Suzuki H."/>
            <person name="Master E."/>
            <person name="Ferreira P."/>
            <person name="Ruiz-Duenas F.J."/>
            <person name="Held B."/>
            <person name="Canessa P."/>
            <person name="Larrondo L.F."/>
            <person name="Schmoll M."/>
            <person name="Druzhinina I.S."/>
            <person name="Kubicek C.P."/>
            <person name="Gaskell J.A."/>
            <person name="Kersten P."/>
            <person name="St John F."/>
            <person name="Glasner J."/>
            <person name="Sabat G."/>
            <person name="Splinter BonDurant S."/>
            <person name="Syed K."/>
            <person name="Yadav J."/>
            <person name="Mgbeahuruike A.C."/>
            <person name="Kovalchuk A."/>
            <person name="Asiegbu F.O."/>
            <person name="Lackner G."/>
            <person name="Hoffmeister D."/>
            <person name="Rencoret J."/>
            <person name="Gutierrez A."/>
            <person name="Sun H."/>
            <person name="Lindquist E."/>
            <person name="Barry K."/>
            <person name="Riley R."/>
            <person name="Grigoriev I.V."/>
            <person name="Henrissat B."/>
            <person name="Kues U."/>
            <person name="Berka R.M."/>
            <person name="Martinez A.T."/>
            <person name="Covert S.F."/>
            <person name="Blanchette R.A."/>
            <person name="Cullen D."/>
        </authorList>
    </citation>
    <scope>NUCLEOTIDE SEQUENCE [LARGE SCALE GENOMIC DNA]</scope>
    <source>
        <strain evidence="1 2">11061_1 CR5-6</strain>
    </source>
</reference>